<keyword evidence="4" id="KW-0238">DNA-binding</keyword>
<dbReference type="PANTHER" id="PTHR40375">
    <property type="entry name" value="SPORULATION-SPECIFIC PROTEIN 22"/>
    <property type="match status" value="1"/>
</dbReference>
<dbReference type="GO" id="GO:0051321">
    <property type="term" value="P:meiotic cell cycle"/>
    <property type="evidence" value="ECO:0007669"/>
    <property type="project" value="UniProtKB-KW"/>
</dbReference>
<protein>
    <recommendedName>
        <fullName evidence="8">Protein ZIP4 homolog</fullName>
    </recommendedName>
</protein>
<dbReference type="CDD" id="cd00067">
    <property type="entry name" value="GAL4"/>
    <property type="match status" value="1"/>
</dbReference>
<dbReference type="GO" id="GO:0003677">
    <property type="term" value="F:DNA binding"/>
    <property type="evidence" value="ECO:0007669"/>
    <property type="project" value="UniProtKB-KW"/>
</dbReference>
<name>A0AAE0NTS7_9PEZI</name>
<comment type="caution">
    <text evidence="11">The sequence shown here is derived from an EMBL/GenBank/DDBJ whole genome shotgun (WGS) entry which is preliminary data.</text>
</comment>
<feature type="region of interest" description="Disordered" evidence="9">
    <location>
        <begin position="266"/>
        <end position="291"/>
    </location>
</feature>
<sequence length="1214" mass="136512">MTAAEAMESTTGNESKDPKSESDTRPKDHHAPTAEDAHTTPKKRRKVNHACLYCRRSERPCTRCIKRNIGHLCHDEPREHETKKPKSAMASSVHDSETQSDLGRSTVDRSVHSMRPPSFDSGLGNPSGQAPKPAFDTAALGRGTPLQLVQPTPVSGIQASALSGAMGQCTSFDPPTASYAQELRLPSPVPGFSDVWMNTQNHYHDMHNYHPNFVAPSEVTNEFNLLNEFLHSTLLEGASLPDGQNQLLGQSQIDSIPSFHNNILLPPSATQGGSMPPPNAEQAKSIERPTSALPTDKAREYYLQAADPAGNDAPDERMERVLKAKYDAGLLKPFSYIKGYARLSSYLDTHVHPSSKQKILRQLDRFRPKFREKMQALTDMDLVLVEMWFERTLMEYDRVFASMAVPACCWRRTGEIFRGNKEMAELINVPVESLRGGKIALHEILTEESNVRYWEEFGTIAFDPAHDTLLTACSLKSPDDKSKRPVMKCCFSFRIRRDDHKMYDYFLVPVVDCSGPVLIFAVRLVDEIGKHIEKLHACHQKYIPGISGDPEIDKQGIQLWNLCTRLRRECDTAAKRLRRLYLFARVLSFHLLAVSRSLENSRAQSMIHMLKLALKAARECIDCSVPALATPMLSKAADYKGRLQDLAPRLPKDEVDECNRLEVEYYIVRTAVSWAENRLDVAEHMYTKAGRLHEVLTPDYAERLADVLYEIGKSLIAQSDFTLAVKWLERANETINDQSLDILSREGIELRLAILQAMVTALLGVGTPDALEKAGRFVGCIETEVGNKLVVSLLRLELLHKTPAEVFDSDAYADVLRRIIRNFNSTDSAFKLIMHHIRKLHDKSPGAGCTVLDEFIRALVGEESPDWMERSVVTRMWMVINQRDSIETINGARGVLSLVSRPLTAEATTAALALIWKKLQSNYALGQFDLAENWCLLCLHGVFTNCGPNNKSKLESMETAVSVIQKMSKQSWNEPMTGYLAFKVAIRTEDRALAEQCLVEISTSPDHIDYLGACIAESQKAGDIFCAIAALKKVQEKYEFKEPNSIHLPALFRCTIRLLHILVDRPDARENGIIEELCVAFEAVLYSTLRKIINEIWVLESFDAVKMAKYTRCLFQATLPLDDALAMKLLDEACSKARELRGAQASWPEEELEWMATTAFNHAIDYYSARENDLAQQWATKAINLSHYRDDEGSLERLLQEKFLRLNMGSISAN</sequence>
<dbReference type="Pfam" id="PF24990">
    <property type="entry name" value="PAS_13"/>
    <property type="match status" value="1"/>
</dbReference>
<comment type="subcellular location">
    <subcellularLocation>
        <location evidence="1">Nucleus</location>
    </subcellularLocation>
</comment>
<feature type="region of interest" description="Disordered" evidence="9">
    <location>
        <begin position="77"/>
        <end position="136"/>
    </location>
</feature>
<dbReference type="InterPro" id="IPR001138">
    <property type="entry name" value="Zn2Cys6_DnaBD"/>
</dbReference>
<evidence type="ECO:0000313" key="11">
    <source>
        <dbReference type="EMBL" id="KAK3387485.1"/>
    </source>
</evidence>
<evidence type="ECO:0000256" key="1">
    <source>
        <dbReference type="ARBA" id="ARBA00004123"/>
    </source>
</evidence>
<dbReference type="InterPro" id="IPR056751">
    <property type="entry name" value="PAS_13"/>
</dbReference>
<reference evidence="11" key="1">
    <citation type="journal article" date="2023" name="Mol. Phylogenet. Evol.">
        <title>Genome-scale phylogeny and comparative genomics of the fungal order Sordariales.</title>
        <authorList>
            <person name="Hensen N."/>
            <person name="Bonometti L."/>
            <person name="Westerberg I."/>
            <person name="Brannstrom I.O."/>
            <person name="Guillou S."/>
            <person name="Cros-Aarteil S."/>
            <person name="Calhoun S."/>
            <person name="Haridas S."/>
            <person name="Kuo A."/>
            <person name="Mondo S."/>
            <person name="Pangilinan J."/>
            <person name="Riley R."/>
            <person name="LaButti K."/>
            <person name="Andreopoulos B."/>
            <person name="Lipzen A."/>
            <person name="Chen C."/>
            <person name="Yan M."/>
            <person name="Daum C."/>
            <person name="Ng V."/>
            <person name="Clum A."/>
            <person name="Steindorff A."/>
            <person name="Ohm R.A."/>
            <person name="Martin F."/>
            <person name="Silar P."/>
            <person name="Natvig D.O."/>
            <person name="Lalanne C."/>
            <person name="Gautier V."/>
            <person name="Ament-Velasquez S.L."/>
            <person name="Kruys A."/>
            <person name="Hutchinson M.I."/>
            <person name="Powell A.J."/>
            <person name="Barry K."/>
            <person name="Miller A.N."/>
            <person name="Grigoriev I.V."/>
            <person name="Debuchy R."/>
            <person name="Gladieux P."/>
            <person name="Hiltunen Thoren M."/>
            <person name="Johannesson H."/>
        </authorList>
    </citation>
    <scope>NUCLEOTIDE SEQUENCE</scope>
    <source>
        <strain evidence="11">CBS 232.78</strain>
    </source>
</reference>
<evidence type="ECO:0000256" key="7">
    <source>
        <dbReference type="ARBA" id="ARBA00023254"/>
    </source>
</evidence>
<dbReference type="Proteomes" id="UP001285441">
    <property type="component" value="Unassembled WGS sequence"/>
</dbReference>
<evidence type="ECO:0000256" key="4">
    <source>
        <dbReference type="ARBA" id="ARBA00023125"/>
    </source>
</evidence>
<keyword evidence="7" id="KW-0469">Meiosis</keyword>
<feature type="compositionally biased region" description="Basic and acidic residues" evidence="9">
    <location>
        <begin position="14"/>
        <end position="39"/>
    </location>
</feature>
<dbReference type="GO" id="GO:0005634">
    <property type="term" value="C:nucleus"/>
    <property type="evidence" value="ECO:0007669"/>
    <property type="project" value="UniProtKB-SubCell"/>
</dbReference>
<feature type="region of interest" description="Disordered" evidence="9">
    <location>
        <begin position="1"/>
        <end position="46"/>
    </location>
</feature>
<evidence type="ECO:0000256" key="6">
    <source>
        <dbReference type="ARBA" id="ARBA00023242"/>
    </source>
</evidence>
<accession>A0AAE0NTS7</accession>
<dbReference type="GO" id="GO:0000981">
    <property type="term" value="F:DNA-binding transcription factor activity, RNA polymerase II-specific"/>
    <property type="evidence" value="ECO:0007669"/>
    <property type="project" value="InterPro"/>
</dbReference>
<proteinExistence type="predicted"/>
<evidence type="ECO:0000256" key="5">
    <source>
        <dbReference type="ARBA" id="ARBA00023163"/>
    </source>
</evidence>
<reference evidence="11" key="2">
    <citation type="submission" date="2023-06" db="EMBL/GenBank/DDBJ databases">
        <authorList>
            <consortium name="Lawrence Berkeley National Laboratory"/>
            <person name="Haridas S."/>
            <person name="Hensen N."/>
            <person name="Bonometti L."/>
            <person name="Westerberg I."/>
            <person name="Brannstrom I.O."/>
            <person name="Guillou S."/>
            <person name="Cros-Aarteil S."/>
            <person name="Calhoun S."/>
            <person name="Kuo A."/>
            <person name="Mondo S."/>
            <person name="Pangilinan J."/>
            <person name="Riley R."/>
            <person name="LaButti K."/>
            <person name="Andreopoulos B."/>
            <person name="Lipzen A."/>
            <person name="Chen C."/>
            <person name="Yanf M."/>
            <person name="Daum C."/>
            <person name="Ng V."/>
            <person name="Clum A."/>
            <person name="Steindorff A."/>
            <person name="Ohm R."/>
            <person name="Martin F."/>
            <person name="Silar P."/>
            <person name="Natvig D."/>
            <person name="Lalanne C."/>
            <person name="Gautier V."/>
            <person name="Ament-velasquez S.L."/>
            <person name="Kruys A."/>
            <person name="Hutchinson M.I."/>
            <person name="Powell A.J."/>
            <person name="Barry K."/>
            <person name="Miller A.N."/>
            <person name="Grigoriev I.V."/>
            <person name="Debuchy R."/>
            <person name="Gladieux P."/>
            <person name="Thoren M.H."/>
            <person name="Johannesson H."/>
        </authorList>
    </citation>
    <scope>NUCLEOTIDE SEQUENCE</scope>
    <source>
        <strain evidence="11">CBS 232.78</strain>
    </source>
</reference>
<dbReference type="EMBL" id="JAULSW010000003">
    <property type="protein sequence ID" value="KAK3387485.1"/>
    <property type="molecule type" value="Genomic_DNA"/>
</dbReference>
<keyword evidence="5" id="KW-0804">Transcription</keyword>
<organism evidence="11 12">
    <name type="scientific">Podospora didyma</name>
    <dbReference type="NCBI Taxonomy" id="330526"/>
    <lineage>
        <taxon>Eukaryota</taxon>
        <taxon>Fungi</taxon>
        <taxon>Dikarya</taxon>
        <taxon>Ascomycota</taxon>
        <taxon>Pezizomycotina</taxon>
        <taxon>Sordariomycetes</taxon>
        <taxon>Sordariomycetidae</taxon>
        <taxon>Sordariales</taxon>
        <taxon>Podosporaceae</taxon>
        <taxon>Podospora</taxon>
    </lineage>
</organism>
<dbReference type="GO" id="GO:0090173">
    <property type="term" value="P:regulation of synaptonemal complex assembly"/>
    <property type="evidence" value="ECO:0007669"/>
    <property type="project" value="InterPro"/>
</dbReference>
<feature type="domain" description="ERT1/acuK family PAS" evidence="10">
    <location>
        <begin position="406"/>
        <end position="479"/>
    </location>
</feature>
<dbReference type="AlphaFoldDB" id="A0AAE0NTS7"/>
<dbReference type="InterPro" id="IPR013940">
    <property type="entry name" value="Spo22/ZIP4/TEX11"/>
</dbReference>
<keyword evidence="2" id="KW-0479">Metal-binding</keyword>
<dbReference type="Pfam" id="PF08631">
    <property type="entry name" value="SPO22"/>
    <property type="match status" value="1"/>
</dbReference>
<evidence type="ECO:0000256" key="2">
    <source>
        <dbReference type="ARBA" id="ARBA00022723"/>
    </source>
</evidence>
<evidence type="ECO:0000256" key="9">
    <source>
        <dbReference type="SAM" id="MobiDB-lite"/>
    </source>
</evidence>
<dbReference type="GO" id="GO:0008270">
    <property type="term" value="F:zinc ion binding"/>
    <property type="evidence" value="ECO:0007669"/>
    <property type="project" value="InterPro"/>
</dbReference>
<dbReference type="InterPro" id="IPR011990">
    <property type="entry name" value="TPR-like_helical_dom_sf"/>
</dbReference>
<evidence type="ECO:0000259" key="10">
    <source>
        <dbReference type="Pfam" id="PF24990"/>
    </source>
</evidence>
<gene>
    <name evidence="11" type="ORF">B0H63DRAFT_493728</name>
</gene>
<keyword evidence="3" id="KW-0805">Transcription regulation</keyword>
<dbReference type="SUPFAM" id="SSF48452">
    <property type="entry name" value="TPR-like"/>
    <property type="match status" value="1"/>
</dbReference>
<evidence type="ECO:0000256" key="3">
    <source>
        <dbReference type="ARBA" id="ARBA00023015"/>
    </source>
</evidence>
<evidence type="ECO:0000313" key="12">
    <source>
        <dbReference type="Proteomes" id="UP001285441"/>
    </source>
</evidence>
<dbReference type="PANTHER" id="PTHR40375:SF2">
    <property type="entry name" value="SPORULATION-SPECIFIC PROTEIN 22"/>
    <property type="match status" value="1"/>
</dbReference>
<evidence type="ECO:0000256" key="8">
    <source>
        <dbReference type="ARBA" id="ARBA00031845"/>
    </source>
</evidence>
<dbReference type="InterPro" id="IPR039057">
    <property type="entry name" value="Spo22/ZIP4"/>
</dbReference>
<keyword evidence="6" id="KW-0539">Nucleus</keyword>
<keyword evidence="12" id="KW-1185">Reference proteome</keyword>